<keyword evidence="2" id="KW-0812">Transmembrane</keyword>
<sequence>MPPLEAARAGEQGRGFAVVADEVRKLAERTAQATGEIGHLIETIQSGVGSSVHAMQEANTRAESNLELAERSEAALRKIDEGSRTVASNVSSISLSLMEQDAAIRQIAVNVEQIAQMTESNTQSAEGNSRAASDLDELSEKLRESVGVFKV</sequence>
<gene>
    <name evidence="8" type="ORF">GKE73_00075</name>
</gene>
<dbReference type="Proteomes" id="UP000446658">
    <property type="component" value="Unassembled WGS sequence"/>
</dbReference>
<reference evidence="8 9" key="1">
    <citation type="submission" date="2019-11" db="EMBL/GenBank/DDBJ databases">
        <title>Draft genome sequence of Paludibacterium sp. dN18-1.</title>
        <authorList>
            <person name="Im W.-T."/>
        </authorList>
    </citation>
    <scope>NUCLEOTIDE SEQUENCE [LARGE SCALE GENOMIC DNA]</scope>
    <source>
        <strain evidence="9">dN 18-1</strain>
    </source>
</reference>
<dbReference type="GO" id="GO:0016020">
    <property type="term" value="C:membrane"/>
    <property type="evidence" value="ECO:0007669"/>
    <property type="project" value="UniProtKB-SubCell"/>
</dbReference>
<evidence type="ECO:0000256" key="3">
    <source>
        <dbReference type="ARBA" id="ARBA00022989"/>
    </source>
</evidence>
<comment type="subcellular location">
    <subcellularLocation>
        <location evidence="1">Membrane</location>
        <topology evidence="1">Multi-pass membrane protein</topology>
    </subcellularLocation>
</comment>
<feature type="domain" description="Methyl-accepting transducer" evidence="7">
    <location>
        <begin position="1"/>
        <end position="115"/>
    </location>
</feature>
<keyword evidence="5 6" id="KW-0807">Transducer</keyword>
<dbReference type="SUPFAM" id="SSF58104">
    <property type="entry name" value="Methyl-accepting chemotaxis protein (MCP) signaling domain"/>
    <property type="match status" value="1"/>
</dbReference>
<evidence type="ECO:0000256" key="6">
    <source>
        <dbReference type="PROSITE-ProRule" id="PRU00284"/>
    </source>
</evidence>
<evidence type="ECO:0000256" key="1">
    <source>
        <dbReference type="ARBA" id="ARBA00004141"/>
    </source>
</evidence>
<dbReference type="Pfam" id="PF00015">
    <property type="entry name" value="MCPsignal"/>
    <property type="match status" value="1"/>
</dbReference>
<dbReference type="Gene3D" id="1.10.287.950">
    <property type="entry name" value="Methyl-accepting chemotaxis protein"/>
    <property type="match status" value="1"/>
</dbReference>
<dbReference type="AlphaFoldDB" id="A0A844G9G8"/>
<dbReference type="EMBL" id="WLYX01000001">
    <property type="protein sequence ID" value="MTD32279.1"/>
    <property type="molecule type" value="Genomic_DNA"/>
</dbReference>
<evidence type="ECO:0000256" key="2">
    <source>
        <dbReference type="ARBA" id="ARBA00022692"/>
    </source>
</evidence>
<proteinExistence type="predicted"/>
<keyword evidence="3" id="KW-1133">Transmembrane helix</keyword>
<keyword evidence="4" id="KW-0472">Membrane</keyword>
<evidence type="ECO:0000256" key="4">
    <source>
        <dbReference type="ARBA" id="ARBA00023136"/>
    </source>
</evidence>
<dbReference type="PANTHER" id="PTHR32089">
    <property type="entry name" value="METHYL-ACCEPTING CHEMOTAXIS PROTEIN MCPB"/>
    <property type="match status" value="1"/>
</dbReference>
<keyword evidence="9" id="KW-1185">Reference proteome</keyword>
<evidence type="ECO:0000259" key="7">
    <source>
        <dbReference type="PROSITE" id="PS50111"/>
    </source>
</evidence>
<evidence type="ECO:0000313" key="9">
    <source>
        <dbReference type="Proteomes" id="UP000446658"/>
    </source>
</evidence>
<name>A0A844G9G8_9NEIS</name>
<evidence type="ECO:0000313" key="8">
    <source>
        <dbReference type="EMBL" id="MTD32279.1"/>
    </source>
</evidence>
<dbReference type="PROSITE" id="PS50111">
    <property type="entry name" value="CHEMOTAXIS_TRANSDUC_2"/>
    <property type="match status" value="1"/>
</dbReference>
<dbReference type="InterPro" id="IPR004089">
    <property type="entry name" value="MCPsignal_dom"/>
</dbReference>
<dbReference type="GO" id="GO:0007165">
    <property type="term" value="P:signal transduction"/>
    <property type="evidence" value="ECO:0007669"/>
    <property type="project" value="UniProtKB-KW"/>
</dbReference>
<accession>A0A844G9G8</accession>
<evidence type="ECO:0000256" key="5">
    <source>
        <dbReference type="ARBA" id="ARBA00023224"/>
    </source>
</evidence>
<dbReference type="PANTHER" id="PTHR32089:SF119">
    <property type="entry name" value="METHYL-ACCEPTING CHEMOTAXIS PROTEIN CTPL"/>
    <property type="match status" value="1"/>
</dbReference>
<organism evidence="8 9">
    <name type="scientific">Paludibacterium denitrificans</name>
    <dbReference type="NCBI Taxonomy" id="2675226"/>
    <lineage>
        <taxon>Bacteria</taxon>
        <taxon>Pseudomonadati</taxon>
        <taxon>Pseudomonadota</taxon>
        <taxon>Betaproteobacteria</taxon>
        <taxon>Neisseriales</taxon>
        <taxon>Chromobacteriaceae</taxon>
        <taxon>Paludibacterium</taxon>
    </lineage>
</organism>
<dbReference type="SMART" id="SM00283">
    <property type="entry name" value="MA"/>
    <property type="match status" value="1"/>
</dbReference>
<protein>
    <recommendedName>
        <fullName evidence="7">Methyl-accepting transducer domain-containing protein</fullName>
    </recommendedName>
</protein>
<comment type="caution">
    <text evidence="8">The sequence shown here is derived from an EMBL/GenBank/DDBJ whole genome shotgun (WGS) entry which is preliminary data.</text>
</comment>